<reference evidence="4" key="1">
    <citation type="submission" date="2018-01" db="EMBL/GenBank/DDBJ databases">
        <authorList>
            <person name="Gaut B.S."/>
            <person name="Morton B.R."/>
            <person name="Clegg M.T."/>
            <person name="Duvall M.R."/>
        </authorList>
    </citation>
    <scope>NUCLEOTIDE SEQUENCE [LARGE SCALE GENOMIC DNA]</scope>
</reference>
<dbReference type="EMBL" id="CP069811">
    <property type="protein sequence ID" value="QRQ91654.1"/>
    <property type="molecule type" value="Genomic_DNA"/>
</dbReference>
<dbReference type="Pfam" id="PF01177">
    <property type="entry name" value="Asp_Glu_race"/>
    <property type="match status" value="1"/>
</dbReference>
<dbReference type="EMBL" id="OGUS01000132">
    <property type="protein sequence ID" value="SPC18087.1"/>
    <property type="molecule type" value="Genomic_DNA"/>
</dbReference>
<proteinExistence type="predicted"/>
<dbReference type="InterPro" id="IPR015942">
    <property type="entry name" value="Asp/Glu/hydantoin_racemase"/>
</dbReference>
<dbReference type="OrthoDB" id="5465390at2"/>
<protein>
    <submittedName>
        <fullName evidence="1">Aspartate/glutamate racemase family protein</fullName>
    </submittedName>
    <submittedName>
        <fullName evidence="3">Hydantoin racemase</fullName>
        <ecNumber evidence="3">5.1.1.-</ecNumber>
    </submittedName>
</protein>
<name>A0A375GHU7_9BURK</name>
<dbReference type="GeneID" id="303488179"/>
<dbReference type="NCBIfam" id="NF005679">
    <property type="entry name" value="PRK07475.1"/>
    <property type="match status" value="1"/>
</dbReference>
<evidence type="ECO:0000313" key="2">
    <source>
        <dbReference type="EMBL" id="SPC05153.1"/>
    </source>
</evidence>
<dbReference type="RefSeq" id="WP_084254637.1">
    <property type="nucleotide sequence ID" value="NZ_CP069809.1"/>
</dbReference>
<evidence type="ECO:0000313" key="1">
    <source>
        <dbReference type="EMBL" id="QRQ91654.1"/>
    </source>
</evidence>
<evidence type="ECO:0000313" key="5">
    <source>
        <dbReference type="Proteomes" id="UP000623307"/>
    </source>
</evidence>
<organism evidence="3">
    <name type="scientific">Cupriavidus oxalaticus</name>
    <dbReference type="NCBI Taxonomy" id="96344"/>
    <lineage>
        <taxon>Bacteria</taxon>
        <taxon>Pseudomonadati</taxon>
        <taxon>Pseudomonadota</taxon>
        <taxon>Betaproteobacteria</taxon>
        <taxon>Burkholderiales</taxon>
        <taxon>Burkholderiaceae</taxon>
        <taxon>Cupriavidus</taxon>
    </lineage>
</organism>
<reference evidence="1 5" key="3">
    <citation type="submission" date="2021-02" db="EMBL/GenBank/DDBJ databases">
        <title>Complete Genome Sequence of Cupriavidus oxalaticus Strain Ox1, a Soil Oxalate-Degrading Species.</title>
        <authorList>
            <person name="Palmieri F."/>
            <person name="Udriet P."/>
            <person name="Deuasquier M."/>
            <person name="Beaudoing E."/>
            <person name="Johnson S.L."/>
            <person name="Davenport K.W."/>
            <person name="Chain P.S."/>
            <person name="Bindschedler S."/>
            <person name="Junier P."/>
        </authorList>
    </citation>
    <scope>NUCLEOTIDE SEQUENCE [LARGE SCALE GENOMIC DNA]</scope>
    <source>
        <strain evidence="1 5">Ox1</strain>
    </source>
</reference>
<dbReference type="EC" id="5.1.1.-" evidence="3"/>
<reference evidence="3" key="2">
    <citation type="submission" date="2018-01" db="EMBL/GenBank/DDBJ databases">
        <authorList>
            <person name="Clerissi C."/>
        </authorList>
    </citation>
    <scope>NUCLEOTIDE SEQUENCE</scope>
    <source>
        <strain evidence="3">Cupriavidus oxalaticus LMG 2235</strain>
    </source>
</reference>
<dbReference type="Proteomes" id="UP000256862">
    <property type="component" value="Plasmid CO2235_mp"/>
</dbReference>
<dbReference type="GO" id="GO:0047661">
    <property type="term" value="F:amino-acid racemase activity"/>
    <property type="evidence" value="ECO:0007669"/>
    <property type="project" value="InterPro"/>
</dbReference>
<evidence type="ECO:0000313" key="3">
    <source>
        <dbReference type="EMBL" id="SPC18087.1"/>
    </source>
</evidence>
<keyword evidence="5" id="KW-1185">Reference proteome</keyword>
<gene>
    <name evidence="3" type="ORF">CO2235_MP10327</name>
    <name evidence="2" type="ORF">CO2235_U1010107</name>
    <name evidence="1" type="ORF">JTE92_01555</name>
</gene>
<dbReference type="AlphaFoldDB" id="A0A375GHU7"/>
<keyword evidence="3" id="KW-0413">Isomerase</keyword>
<dbReference type="EMBL" id="OGUS01000004">
    <property type="protein sequence ID" value="SPC05153.1"/>
    <property type="molecule type" value="Genomic_DNA"/>
</dbReference>
<accession>A0A375GHU7</accession>
<dbReference type="Proteomes" id="UP000623307">
    <property type="component" value="Chromosome 1"/>
</dbReference>
<evidence type="ECO:0000313" key="4">
    <source>
        <dbReference type="Proteomes" id="UP000256862"/>
    </source>
</evidence>
<sequence>MDAYDTGLRSRTVHGVAIGILMLDTGFERLPGDVGHAATWPFPVQYGVVRGADAAAAARGDTEGMLAALVAGATELVATGVDAIATSCGFLAPLQSRLAASCPVPVATSSLLQIPLAQQLLPAGRRVGILAATRAGLTGEVFRAIGVPPDLPVEALDEGSAFLRDHRENRLRVDGQAHRQEVVAAARRLLQRHPEVGAIVCECANFPRHSRAIREATGLPVFDAVTLVNWLHASVNPAFHA</sequence>